<feature type="region of interest" description="Disordered" evidence="5">
    <location>
        <begin position="906"/>
        <end position="938"/>
    </location>
</feature>
<feature type="compositionally biased region" description="Low complexity" evidence="5">
    <location>
        <begin position="115"/>
        <end position="143"/>
    </location>
</feature>
<feature type="compositionally biased region" description="Basic and acidic residues" evidence="5">
    <location>
        <begin position="919"/>
        <end position="932"/>
    </location>
</feature>
<dbReference type="STRING" id="215250.A0A316YU23"/>
<dbReference type="PANTHER" id="PTHR23113:SF368">
    <property type="entry name" value="CELL DIVISION CONTROL PROTEIN 25"/>
    <property type="match status" value="1"/>
</dbReference>
<dbReference type="GO" id="GO:0005886">
    <property type="term" value="C:plasma membrane"/>
    <property type="evidence" value="ECO:0007669"/>
    <property type="project" value="TreeGrafter"/>
</dbReference>
<dbReference type="Pfam" id="PF00618">
    <property type="entry name" value="RasGEF_N"/>
    <property type="match status" value="1"/>
</dbReference>
<feature type="compositionally biased region" description="Low complexity" evidence="5">
    <location>
        <begin position="189"/>
        <end position="223"/>
    </location>
</feature>
<feature type="compositionally biased region" description="Basic and acidic residues" evidence="5">
    <location>
        <begin position="1125"/>
        <end position="1134"/>
    </location>
</feature>
<evidence type="ECO:0000256" key="1">
    <source>
        <dbReference type="ARBA" id="ARBA00022443"/>
    </source>
</evidence>
<feature type="compositionally biased region" description="Polar residues" evidence="5">
    <location>
        <begin position="1160"/>
        <end position="1171"/>
    </location>
</feature>
<evidence type="ECO:0000313" key="10">
    <source>
        <dbReference type="EMBL" id="PWN92731.1"/>
    </source>
</evidence>
<dbReference type="Pfam" id="PF00617">
    <property type="entry name" value="RasGEF"/>
    <property type="match status" value="1"/>
</dbReference>
<evidence type="ECO:0000259" key="7">
    <source>
        <dbReference type="PROSITE" id="PS50009"/>
    </source>
</evidence>
<dbReference type="Gene3D" id="1.10.840.10">
    <property type="entry name" value="Ras guanine-nucleotide exchange factors catalytic domain"/>
    <property type="match status" value="1"/>
</dbReference>
<dbReference type="CDD" id="cd11883">
    <property type="entry name" value="SH3_Sdc25"/>
    <property type="match status" value="1"/>
</dbReference>
<keyword evidence="1 4" id="KW-0728">SH3 domain</keyword>
<evidence type="ECO:0000259" key="8">
    <source>
        <dbReference type="PROSITE" id="PS50020"/>
    </source>
</evidence>
<name>A0A316YU23_9BASI</name>
<feature type="region of interest" description="Disordered" evidence="5">
    <location>
        <begin position="493"/>
        <end position="531"/>
    </location>
</feature>
<feature type="compositionally biased region" description="Polar residues" evidence="5">
    <location>
        <begin position="229"/>
        <end position="267"/>
    </location>
</feature>
<dbReference type="Proteomes" id="UP000245768">
    <property type="component" value="Unassembled WGS sequence"/>
</dbReference>
<evidence type="ECO:0000313" key="11">
    <source>
        <dbReference type="Proteomes" id="UP000245768"/>
    </source>
</evidence>
<evidence type="ECO:0000256" key="3">
    <source>
        <dbReference type="PROSITE-ProRule" id="PRU00168"/>
    </source>
</evidence>
<keyword evidence="2 3" id="KW-0344">Guanine-nucleotide releasing factor</keyword>
<feature type="region of interest" description="Disordered" evidence="5">
    <location>
        <begin position="115"/>
        <end position="146"/>
    </location>
</feature>
<feature type="compositionally biased region" description="Polar residues" evidence="5">
    <location>
        <begin position="1242"/>
        <end position="1256"/>
    </location>
</feature>
<dbReference type="InterPro" id="IPR001202">
    <property type="entry name" value="WW_dom"/>
</dbReference>
<feature type="region of interest" description="Disordered" evidence="5">
    <location>
        <begin position="185"/>
        <end position="338"/>
    </location>
</feature>
<dbReference type="InterPro" id="IPR001895">
    <property type="entry name" value="RASGEF_cat_dom"/>
</dbReference>
<dbReference type="SMART" id="SM00326">
    <property type="entry name" value="SH3"/>
    <property type="match status" value="1"/>
</dbReference>
<evidence type="ECO:0000256" key="2">
    <source>
        <dbReference type="ARBA" id="ARBA00022658"/>
    </source>
</evidence>
<dbReference type="InterPro" id="IPR036028">
    <property type="entry name" value="SH3-like_dom_sf"/>
</dbReference>
<feature type="domain" description="SH3" evidence="6">
    <location>
        <begin position="38"/>
        <end position="98"/>
    </location>
</feature>
<dbReference type="PROSITE" id="PS50002">
    <property type="entry name" value="SH3"/>
    <property type="match status" value="1"/>
</dbReference>
<dbReference type="InterPro" id="IPR001452">
    <property type="entry name" value="SH3_domain"/>
</dbReference>
<keyword evidence="11" id="KW-1185">Reference proteome</keyword>
<gene>
    <name evidence="10" type="ORF">FA10DRAFT_282415</name>
</gene>
<dbReference type="PROSITE" id="PS50020">
    <property type="entry name" value="WW_DOMAIN_2"/>
    <property type="match status" value="1"/>
</dbReference>
<evidence type="ECO:0000259" key="6">
    <source>
        <dbReference type="PROSITE" id="PS50002"/>
    </source>
</evidence>
<feature type="domain" description="WW" evidence="8">
    <location>
        <begin position="438"/>
        <end position="472"/>
    </location>
</feature>
<dbReference type="OrthoDB" id="546434at2759"/>
<feature type="region of interest" description="Disordered" evidence="5">
    <location>
        <begin position="1"/>
        <end position="34"/>
    </location>
</feature>
<dbReference type="GO" id="GO:0005085">
    <property type="term" value="F:guanyl-nucleotide exchange factor activity"/>
    <property type="evidence" value="ECO:0007669"/>
    <property type="project" value="UniProtKB-KW"/>
</dbReference>
<dbReference type="Gene3D" id="1.20.870.10">
    <property type="entry name" value="Son of sevenless (SoS) protein Chain: S domain 1"/>
    <property type="match status" value="1"/>
</dbReference>
<dbReference type="SMART" id="SM00147">
    <property type="entry name" value="RasGEF"/>
    <property type="match status" value="1"/>
</dbReference>
<reference evidence="10 11" key="1">
    <citation type="journal article" date="2018" name="Mol. Biol. Evol.">
        <title>Broad Genomic Sampling Reveals a Smut Pathogenic Ancestry of the Fungal Clade Ustilaginomycotina.</title>
        <authorList>
            <person name="Kijpornyongpan T."/>
            <person name="Mondo S.J."/>
            <person name="Barry K."/>
            <person name="Sandor L."/>
            <person name="Lee J."/>
            <person name="Lipzen A."/>
            <person name="Pangilinan J."/>
            <person name="LaButti K."/>
            <person name="Hainaut M."/>
            <person name="Henrissat B."/>
            <person name="Grigoriev I.V."/>
            <person name="Spatafora J.W."/>
            <person name="Aime M.C."/>
        </authorList>
    </citation>
    <scope>NUCLEOTIDE SEQUENCE [LARGE SCALE GENOMIC DNA]</scope>
    <source>
        <strain evidence="10 11">MCA 4198</strain>
    </source>
</reference>
<feature type="compositionally biased region" description="Low complexity" evidence="5">
    <location>
        <begin position="314"/>
        <end position="325"/>
    </location>
</feature>
<dbReference type="GO" id="GO:0007265">
    <property type="term" value="P:Ras protein signal transduction"/>
    <property type="evidence" value="ECO:0007669"/>
    <property type="project" value="TreeGrafter"/>
</dbReference>
<dbReference type="EMBL" id="KZ819634">
    <property type="protein sequence ID" value="PWN92731.1"/>
    <property type="molecule type" value="Genomic_DNA"/>
</dbReference>
<dbReference type="PANTHER" id="PTHR23113">
    <property type="entry name" value="GUANINE NUCLEOTIDE EXCHANGE FACTOR"/>
    <property type="match status" value="1"/>
</dbReference>
<dbReference type="SUPFAM" id="SSF48366">
    <property type="entry name" value="Ras GEF"/>
    <property type="match status" value="1"/>
</dbReference>
<dbReference type="CDD" id="cd00155">
    <property type="entry name" value="RasGEF"/>
    <property type="match status" value="1"/>
</dbReference>
<dbReference type="SUPFAM" id="SSF50044">
    <property type="entry name" value="SH3-domain"/>
    <property type="match status" value="1"/>
</dbReference>
<dbReference type="InterPro" id="IPR019804">
    <property type="entry name" value="Ras_G-nucl-exch_fac_CS"/>
</dbReference>
<proteinExistence type="predicted"/>
<feature type="region of interest" description="Disordered" evidence="5">
    <location>
        <begin position="366"/>
        <end position="446"/>
    </location>
</feature>
<evidence type="ECO:0000259" key="9">
    <source>
        <dbReference type="PROSITE" id="PS50212"/>
    </source>
</evidence>
<feature type="compositionally biased region" description="Low complexity" evidence="5">
    <location>
        <begin position="295"/>
        <end position="306"/>
    </location>
</feature>
<dbReference type="PROSITE" id="PS50212">
    <property type="entry name" value="RASGEF_NTER"/>
    <property type="match status" value="1"/>
</dbReference>
<dbReference type="InterPro" id="IPR023578">
    <property type="entry name" value="Ras_GEF_dom_sf"/>
</dbReference>
<dbReference type="InterPro" id="IPR000651">
    <property type="entry name" value="Ras-like_Gua-exchang_fac_N"/>
</dbReference>
<dbReference type="SMART" id="SM00229">
    <property type="entry name" value="RasGEFN"/>
    <property type="match status" value="1"/>
</dbReference>
<dbReference type="InterPro" id="IPR008937">
    <property type="entry name" value="Ras-like_GEF"/>
</dbReference>
<dbReference type="RefSeq" id="XP_025379929.1">
    <property type="nucleotide sequence ID" value="XM_025523774.1"/>
</dbReference>
<feature type="domain" description="N-terminal Ras-GEF" evidence="9">
    <location>
        <begin position="1283"/>
        <end position="1416"/>
    </location>
</feature>
<dbReference type="PROSITE" id="PS00720">
    <property type="entry name" value="RASGEF"/>
    <property type="match status" value="1"/>
</dbReference>
<dbReference type="InterPro" id="IPR036964">
    <property type="entry name" value="RASGEF_cat_dom_sf"/>
</dbReference>
<evidence type="ECO:0008006" key="12">
    <source>
        <dbReference type="Google" id="ProtNLM"/>
    </source>
</evidence>
<sequence>MSAADEDFRTPDEGEMVGWTEGRVEEGVEGDEEEDEEAQSFFVRAVYDFTPADNSSLSFKQGDIIEVLTQLESGWWDGLMGGSIRGWFPSNYVEVVSEEEADEYFEQLLQQQEQEKGIQQQQQQQHVQHQQPQHHQQQQQHSQANAGAQPYAGLGLVQDFDVLRSLMGARDDDSDATFEQLAEAAMRASDPNTALSPSSSSTAAVPRSSMATSTTTGTTANGGHRSSRISDMSWRNGSYATTSTSPSNVSLTHTDLSSVAPRSTAPSISEAEKLAGFDARLAGPSERERERLRAHSLSSGHSHLAAPGMSSLGRPRAATQASSRSRASRRSENESSFWVPKVNERGEIIYFNTRTGAQAQDLPEGADLAEGSMTPSPMASDDEGWLHDPKSSRPPFKRHSSTVYVNGGTRSRGASLSNSVGSGSTSRRNHVDMMPPPDSVPYPWSIERTSEGDKFLYRNLETGEARFDHPIITADGRISHGVDALEQLAESGFAEDDEEDMQPRKPTVASSDDAPRAKADDEKEASDLQAALEPPSTATLLALIVAANESINVLAGVAAESISADGLSNEDRRARAALPPVDEDQDDALVDKSRLGAASATVVAAIRDLLYATGSLGVTQVDLIAVSELAGLVESQSGSSTLSCFRAALIGLSNRSHQLDVSEQPIVAAAHQQAVQQPPASLEQLGKKLSATLSKLVLSVRTVIEESSVDKEQRSTLTPAKLEKVNVYRGRIRDDADSLAKATAAFGSEAEKARGQASYASSNGGGGGGGYGGGGASATPWIKRVQGVLRSGQGTAGVGLEIMGGGSAAGWRGNGFVLPTPTEAAALQAEAMGSYQNPFELTKDAQNALSSGKIALRRKPTATFSRIDVETLLMPRFATLEAQLEEFRGLAKRKWQLEWDQDAASRVQTPTITSAGGGPKDDDGVSSDEGHLPKTPGGSRLLSSQVKLVLLRFGALMIYVEEMDLATVLDVDGPDARQQNGVEVEEYVASVTRARDAIHHFSAIKQGLYDVSTRLMLEAQDIAIQLENDEDGSSSDDGSDVLATVTNFSVLLSVMRQVLEELIDVCEEQAHYTGPGARIGARAKIYGTNDVQISAGGRSASGLRPKLSVRTSSVAARGGPDAGAADEHNGYTRDEDGEVMYLGPGLAVPSGPPPRAGAGQVQTQGHGQESPAQAVPPYPTNRIASSIRGGLASARARSGSVTTAASANSREEGEDKLSRSQKMKKLFGDDSGSDHLSAAHQPMQQGQSGDGSNENSVPPPKQIEEVPWFLETDYPPQDLVLNPNGQVKGATLGALIERLTLHNAYVDRSYSTTFLMTYRSFTTTDEFLDLVIARFRIREPPGLTDEEHQMWVSKKQTLIRFRVSTVLKSWLESHFYNGEDERHLDRIEEFLHQELSQAEGLKHASNLLLRLVERRRGKNDQIRKMTLSVSAPSSIVPKNLRKMKFMDIDPLEMARQLTLKDSALYNAIRPAECLGKAWSKSDGAERAQAIRDVIKANNRLSGWTSESILMQEDLKKRAAYVKQFVAIADRCYALNNFSSMMAIYSGLNNAALNRLRRTWDAVNQRHLALFENMKNILAPTKNFSKYRETLRKLQPPCVPFLGVYLTDLTFIEDGNSDRLKTDERLINFSKRQMTADKISEIVIFQSTPYNFHPIEGIQKFIDDNLVDSRSDEELFEQSLRLEPREREDEKIARLLQESGFL</sequence>
<feature type="compositionally biased region" description="Basic and acidic residues" evidence="5">
    <location>
        <begin position="1209"/>
        <end position="1218"/>
    </location>
</feature>
<dbReference type="InParanoid" id="A0A316YU23"/>
<protein>
    <recommendedName>
        <fullName evidence="12">Ras GEF</fullName>
    </recommendedName>
</protein>
<dbReference type="GeneID" id="37045690"/>
<feature type="compositionally biased region" description="Polar residues" evidence="5">
    <location>
        <begin position="1199"/>
        <end position="1208"/>
    </location>
</feature>
<feature type="compositionally biased region" description="Basic and acidic residues" evidence="5">
    <location>
        <begin position="1"/>
        <end position="12"/>
    </location>
</feature>
<evidence type="ECO:0000256" key="4">
    <source>
        <dbReference type="PROSITE-ProRule" id="PRU00192"/>
    </source>
</evidence>
<feature type="compositionally biased region" description="Low complexity" evidence="5">
    <location>
        <begin position="413"/>
        <end position="426"/>
    </location>
</feature>
<accession>A0A316YU23</accession>
<dbReference type="CDD" id="cd06224">
    <property type="entry name" value="REM"/>
    <property type="match status" value="1"/>
</dbReference>
<feature type="domain" description="Ras-GEF" evidence="7">
    <location>
        <begin position="1449"/>
        <end position="1684"/>
    </location>
</feature>
<dbReference type="Gene3D" id="2.30.30.40">
    <property type="entry name" value="SH3 Domains"/>
    <property type="match status" value="1"/>
</dbReference>
<organism evidence="10 11">
    <name type="scientific">Acaromyces ingoldii</name>
    <dbReference type="NCBI Taxonomy" id="215250"/>
    <lineage>
        <taxon>Eukaryota</taxon>
        <taxon>Fungi</taxon>
        <taxon>Dikarya</taxon>
        <taxon>Basidiomycota</taxon>
        <taxon>Ustilaginomycotina</taxon>
        <taxon>Exobasidiomycetes</taxon>
        <taxon>Exobasidiales</taxon>
        <taxon>Cryptobasidiaceae</taxon>
        <taxon>Acaromyces</taxon>
    </lineage>
</organism>
<evidence type="ECO:0000256" key="5">
    <source>
        <dbReference type="SAM" id="MobiDB-lite"/>
    </source>
</evidence>
<feature type="region of interest" description="Disordered" evidence="5">
    <location>
        <begin position="1111"/>
        <end position="1261"/>
    </location>
</feature>
<dbReference type="Pfam" id="PF00018">
    <property type="entry name" value="SH3_1"/>
    <property type="match status" value="1"/>
</dbReference>
<dbReference type="PRINTS" id="PR00452">
    <property type="entry name" value="SH3DOMAIN"/>
</dbReference>
<dbReference type="PROSITE" id="PS50009">
    <property type="entry name" value="RASGEF_CAT"/>
    <property type="match status" value="1"/>
</dbReference>